<dbReference type="VEuPathDB" id="FungiDB:AeMF1_010153"/>
<dbReference type="SUPFAM" id="SSF54695">
    <property type="entry name" value="POZ domain"/>
    <property type="match status" value="2"/>
</dbReference>
<protein>
    <recommendedName>
        <fullName evidence="3">BTB domain-containing protein</fullName>
    </recommendedName>
</protein>
<dbReference type="SMART" id="SM00225">
    <property type="entry name" value="BTB"/>
    <property type="match status" value="2"/>
</dbReference>
<keyword evidence="1" id="KW-0677">Repeat</keyword>
<dbReference type="Pfam" id="PF25390">
    <property type="entry name" value="WD40_RLD"/>
    <property type="match status" value="1"/>
</dbReference>
<feature type="domain" description="BTB" evidence="3">
    <location>
        <begin position="585"/>
        <end position="655"/>
    </location>
</feature>
<evidence type="ECO:0000259" key="3">
    <source>
        <dbReference type="PROSITE" id="PS50097"/>
    </source>
</evidence>
<feature type="repeat" description="RCC1" evidence="2">
    <location>
        <begin position="1"/>
        <end position="53"/>
    </location>
</feature>
<dbReference type="Pfam" id="PF00651">
    <property type="entry name" value="BTB"/>
    <property type="match status" value="2"/>
</dbReference>
<dbReference type="InterPro" id="IPR051625">
    <property type="entry name" value="Signaling_Regulatory_Domain"/>
</dbReference>
<dbReference type="Proteomes" id="UP000481153">
    <property type="component" value="Unassembled WGS sequence"/>
</dbReference>
<dbReference type="PROSITE" id="PS50012">
    <property type="entry name" value="RCC1_3"/>
    <property type="match status" value="6"/>
</dbReference>
<dbReference type="SUPFAM" id="SSF50985">
    <property type="entry name" value="RCC1/BLIP-II"/>
    <property type="match status" value="1"/>
</dbReference>
<dbReference type="PRINTS" id="PR00633">
    <property type="entry name" value="RCCNDNSATION"/>
</dbReference>
<sequence>MALYVWGKNCACDLQATEREKTVVYPTFVEHFGSEVIMDFAAGENHALAVTEFGDVYSWGRGKDGELGQGEPREDITTPTKIKSLEEHIVVNVSCGNIHSMATTITGQVYMWGLLHDTASDKDEIEEATDGASGMLVGLAEQNALAQNDPILARVVRDAEAQYREGTNEVSDFEQGMDQFRLHRGRQSVPRLATSLVGHFIIKVSAGSGHNLALSSKGEVFSCGYNEHGQLGLGHSNTVVQFEKIKAFQGLFVEDIVCGQQHNLALVRLDGVARCFTWGLGALGQLGHGTRRSFAVPKLVQGILDAIVSVGAGSHHSAAVDSEGRVYTWGHSEYGQHGVSYAGRDLYDPREYFIPRQQMSLADVPMVSVCCGSHFTLSTSRDGKIYSWGWNSFGVLGLGHFLTTTAPQWVESLNGYNVTRIMAGYNQSGAIVQYVGSPHAMNFRSLVIAETTKMSDITLTLPKTKVVFPVHKLFLKARCPFLYGYVRSAVASMAEEEDSSVVALHFPDLPLDAPVLKAVLTYLYTDRLDVAAHKIRALIVVSEAFGLGILVARCEMRAGLLVGEKALVSSFATDMAHVALQEDFADVWFTWPSPDGTEERIPAHQVILNQVDYFATMLSGRFRESSTSALSMAGMAADGMRVDMFKTALKWLYTGSRVEFESMELDQVVPLLIMANMLGLDGLVNVCTNILSKLVASAKSPDVTSMCWEIADSLNLQRLKIQCDMMLQTSELVESKA</sequence>
<dbReference type="AlphaFoldDB" id="A0A6G0X363"/>
<accession>A0A6G0X363</accession>
<dbReference type="InterPro" id="IPR000210">
    <property type="entry name" value="BTB/POZ_dom"/>
</dbReference>
<dbReference type="PANTHER" id="PTHR22872">
    <property type="entry name" value="BTK-BINDING PROTEIN-RELATED"/>
    <property type="match status" value="1"/>
</dbReference>
<reference evidence="4 5" key="1">
    <citation type="submission" date="2019-07" db="EMBL/GenBank/DDBJ databases">
        <title>Genomics analysis of Aphanomyces spp. identifies a new class of oomycete effector associated with host adaptation.</title>
        <authorList>
            <person name="Gaulin E."/>
        </authorList>
    </citation>
    <scope>NUCLEOTIDE SEQUENCE [LARGE SCALE GENOMIC DNA]</scope>
    <source>
        <strain evidence="4 5">ATCC 201684</strain>
    </source>
</reference>
<dbReference type="PROSITE" id="PS50097">
    <property type="entry name" value="BTB"/>
    <property type="match status" value="2"/>
</dbReference>
<feature type="domain" description="BTB" evidence="3">
    <location>
        <begin position="455"/>
        <end position="532"/>
    </location>
</feature>
<feature type="repeat" description="RCC1" evidence="2">
    <location>
        <begin position="383"/>
        <end position="434"/>
    </location>
</feature>
<evidence type="ECO:0000313" key="4">
    <source>
        <dbReference type="EMBL" id="KAF0734351.1"/>
    </source>
</evidence>
<dbReference type="PROSITE" id="PS00626">
    <property type="entry name" value="RCC1_2"/>
    <property type="match status" value="2"/>
</dbReference>
<proteinExistence type="predicted"/>
<dbReference type="Gene3D" id="3.30.710.10">
    <property type="entry name" value="Potassium Channel Kv1.1, Chain A"/>
    <property type="match status" value="2"/>
</dbReference>
<feature type="repeat" description="RCC1" evidence="2">
    <location>
        <begin position="54"/>
        <end position="106"/>
    </location>
</feature>
<evidence type="ECO:0000313" key="5">
    <source>
        <dbReference type="Proteomes" id="UP000481153"/>
    </source>
</evidence>
<evidence type="ECO:0000256" key="2">
    <source>
        <dbReference type="PROSITE-ProRule" id="PRU00235"/>
    </source>
</evidence>
<dbReference type="InterPro" id="IPR011333">
    <property type="entry name" value="SKP1/BTB/POZ_sf"/>
</dbReference>
<dbReference type="InterPro" id="IPR009091">
    <property type="entry name" value="RCC1/BLIP-II"/>
</dbReference>
<evidence type="ECO:0000256" key="1">
    <source>
        <dbReference type="ARBA" id="ARBA00022737"/>
    </source>
</evidence>
<dbReference type="Pfam" id="PF00415">
    <property type="entry name" value="RCC1"/>
    <property type="match status" value="1"/>
</dbReference>
<dbReference type="InterPro" id="IPR058923">
    <property type="entry name" value="RCC1-like_dom"/>
</dbReference>
<gene>
    <name evidence="4" type="ORF">Ae201684_008953</name>
</gene>
<dbReference type="Gene3D" id="2.130.10.30">
    <property type="entry name" value="Regulator of chromosome condensation 1/beta-lactamase-inhibitor protein II"/>
    <property type="match status" value="3"/>
</dbReference>
<keyword evidence="5" id="KW-1185">Reference proteome</keyword>
<organism evidence="4 5">
    <name type="scientific">Aphanomyces euteiches</name>
    <dbReference type="NCBI Taxonomy" id="100861"/>
    <lineage>
        <taxon>Eukaryota</taxon>
        <taxon>Sar</taxon>
        <taxon>Stramenopiles</taxon>
        <taxon>Oomycota</taxon>
        <taxon>Saprolegniomycetes</taxon>
        <taxon>Saprolegniales</taxon>
        <taxon>Verrucalvaceae</taxon>
        <taxon>Aphanomyces</taxon>
    </lineage>
</organism>
<dbReference type="InterPro" id="IPR000408">
    <property type="entry name" value="Reg_chr_condens"/>
</dbReference>
<feature type="repeat" description="RCC1" evidence="2">
    <location>
        <begin position="218"/>
        <end position="269"/>
    </location>
</feature>
<dbReference type="EMBL" id="VJMJ01000115">
    <property type="protein sequence ID" value="KAF0734351.1"/>
    <property type="molecule type" value="Genomic_DNA"/>
</dbReference>
<feature type="repeat" description="RCC1" evidence="2">
    <location>
        <begin position="273"/>
        <end position="323"/>
    </location>
</feature>
<feature type="repeat" description="RCC1" evidence="2">
    <location>
        <begin position="324"/>
        <end position="382"/>
    </location>
</feature>
<comment type="caution">
    <text evidence="4">The sequence shown here is derived from an EMBL/GenBank/DDBJ whole genome shotgun (WGS) entry which is preliminary data.</text>
</comment>
<name>A0A6G0X363_9STRA</name>